<evidence type="ECO:0000313" key="1">
    <source>
        <dbReference type="EMBL" id="CAG8800502.1"/>
    </source>
</evidence>
<name>A0ACA9RM43_9GLOM</name>
<sequence length="142" mass="15215">NSSVSTRSSSPAPSTPVASSTILFSTHNSPNSNLPQLVEKSIDQSAPSKKRRQKQPRPIAPLGPLPNQQPVTTSTQSQSNVSHDAHVFVQYVVPTTNPVSDTGSQLVSSKPLTRPRKDSIVNGVVPSLPSSQRRSRKLKEAT</sequence>
<gene>
    <name evidence="1" type="ORF">SPELUC_LOCUS18025</name>
</gene>
<dbReference type="Proteomes" id="UP000789366">
    <property type="component" value="Unassembled WGS sequence"/>
</dbReference>
<evidence type="ECO:0000313" key="2">
    <source>
        <dbReference type="Proteomes" id="UP000789366"/>
    </source>
</evidence>
<protein>
    <submittedName>
        <fullName evidence="1">11859_t:CDS:1</fullName>
    </submittedName>
</protein>
<proteinExistence type="predicted"/>
<feature type="non-terminal residue" evidence="1">
    <location>
        <position position="142"/>
    </location>
</feature>
<accession>A0ACA9RM43</accession>
<feature type="non-terminal residue" evidence="1">
    <location>
        <position position="1"/>
    </location>
</feature>
<organism evidence="1 2">
    <name type="scientific">Cetraspora pellucida</name>
    <dbReference type="NCBI Taxonomy" id="1433469"/>
    <lineage>
        <taxon>Eukaryota</taxon>
        <taxon>Fungi</taxon>
        <taxon>Fungi incertae sedis</taxon>
        <taxon>Mucoromycota</taxon>
        <taxon>Glomeromycotina</taxon>
        <taxon>Glomeromycetes</taxon>
        <taxon>Diversisporales</taxon>
        <taxon>Gigasporaceae</taxon>
        <taxon>Cetraspora</taxon>
    </lineage>
</organism>
<dbReference type="EMBL" id="CAJVPW010079542">
    <property type="protein sequence ID" value="CAG8800502.1"/>
    <property type="molecule type" value="Genomic_DNA"/>
</dbReference>
<comment type="caution">
    <text evidence="1">The sequence shown here is derived from an EMBL/GenBank/DDBJ whole genome shotgun (WGS) entry which is preliminary data.</text>
</comment>
<keyword evidence="2" id="KW-1185">Reference proteome</keyword>
<reference evidence="1" key="1">
    <citation type="submission" date="2021-06" db="EMBL/GenBank/DDBJ databases">
        <authorList>
            <person name="Kallberg Y."/>
            <person name="Tangrot J."/>
            <person name="Rosling A."/>
        </authorList>
    </citation>
    <scope>NUCLEOTIDE SEQUENCE</scope>
    <source>
        <strain evidence="1">28 12/20/2015</strain>
    </source>
</reference>